<evidence type="ECO:0008006" key="4">
    <source>
        <dbReference type="Google" id="ProtNLM"/>
    </source>
</evidence>
<dbReference type="OrthoDB" id="399181at2"/>
<dbReference type="InterPro" id="IPR025325">
    <property type="entry name" value="DUF4231"/>
</dbReference>
<keyword evidence="1" id="KW-0472">Membrane</keyword>
<dbReference type="RefSeq" id="WP_036435378.1">
    <property type="nucleotide sequence ID" value="NZ_LR215039.1"/>
</dbReference>
<accession>A0A449B7K3</accession>
<feature type="transmembrane region" description="Helical" evidence="1">
    <location>
        <begin position="26"/>
        <end position="50"/>
    </location>
</feature>
<gene>
    <name evidence="2" type="ORF">NCTC10179_00756</name>
</gene>
<dbReference type="AlphaFoldDB" id="A0A449B7K3"/>
<dbReference type="EMBL" id="LR215039">
    <property type="protein sequence ID" value="VEU76560.1"/>
    <property type="molecule type" value="Genomic_DNA"/>
</dbReference>
<proteinExistence type="predicted"/>
<dbReference type="Proteomes" id="UP000289497">
    <property type="component" value="Chromosome"/>
</dbReference>
<organism evidence="2 3">
    <name type="scientific">Mycoplasmopsis columboralis</name>
    <dbReference type="NCBI Taxonomy" id="171282"/>
    <lineage>
        <taxon>Bacteria</taxon>
        <taxon>Bacillati</taxon>
        <taxon>Mycoplasmatota</taxon>
        <taxon>Mycoplasmoidales</taxon>
        <taxon>Metamycoplasmataceae</taxon>
        <taxon>Mycoplasmopsis</taxon>
    </lineage>
</organism>
<evidence type="ECO:0000256" key="1">
    <source>
        <dbReference type="SAM" id="Phobius"/>
    </source>
</evidence>
<evidence type="ECO:0000313" key="2">
    <source>
        <dbReference type="EMBL" id="VEU76560.1"/>
    </source>
</evidence>
<keyword evidence="1" id="KW-0812">Transmembrane</keyword>
<sequence>MNVKEYYAKVKKENTIKLVISGISYYLLNILSISFALYLGVIAAIFLASINQNYPKELGNPYKALFPNITTGSTYILLTSIINASVSLISGFLSFFVVNDYFKNQKSIREKLKLENLIYSDKVFYYKELTQKEADYLFYKRIFFLTKKEKYDREKLINNGGK</sequence>
<protein>
    <recommendedName>
        <fullName evidence="4">DUF4231 domain-containing protein</fullName>
    </recommendedName>
</protein>
<evidence type="ECO:0000313" key="3">
    <source>
        <dbReference type="Proteomes" id="UP000289497"/>
    </source>
</evidence>
<keyword evidence="1" id="KW-1133">Transmembrane helix</keyword>
<dbReference type="Pfam" id="PF14015">
    <property type="entry name" value="DUF4231"/>
    <property type="match status" value="1"/>
</dbReference>
<keyword evidence="3" id="KW-1185">Reference proteome</keyword>
<reference evidence="2 3" key="1">
    <citation type="submission" date="2019-01" db="EMBL/GenBank/DDBJ databases">
        <authorList>
            <consortium name="Pathogen Informatics"/>
        </authorList>
    </citation>
    <scope>NUCLEOTIDE SEQUENCE [LARGE SCALE GENOMIC DNA]</scope>
    <source>
        <strain evidence="2 3">NCTC10179</strain>
    </source>
</reference>
<dbReference type="KEGG" id="mcou:NCTC10179_00756"/>
<name>A0A449B7K3_9BACT</name>
<feature type="transmembrane region" description="Helical" evidence="1">
    <location>
        <begin position="75"/>
        <end position="102"/>
    </location>
</feature>